<accession>R7GVN7</accession>
<reference evidence="1" key="1">
    <citation type="submission" date="2012-11" db="EMBL/GenBank/DDBJ databases">
        <title>Dependencies among metagenomic species, viruses, plasmids and units of genetic variation.</title>
        <authorList>
            <person name="Nielsen H.B."/>
            <person name="Almeida M."/>
            <person name="Juncker A.S."/>
            <person name="Rasmussen S."/>
            <person name="Li J."/>
            <person name="Sunagawa S."/>
            <person name="Plichta D."/>
            <person name="Gautier L."/>
            <person name="Le Chatelier E."/>
            <person name="Peletier E."/>
            <person name="Bonde I."/>
            <person name="Nielsen T."/>
            <person name="Manichanh C."/>
            <person name="Arumugam M."/>
            <person name="Batto J."/>
            <person name="Santos M.B.Q.D."/>
            <person name="Blom N."/>
            <person name="Borruel N."/>
            <person name="Burgdorf K.S."/>
            <person name="Boumezbeur F."/>
            <person name="Casellas F."/>
            <person name="Dore J."/>
            <person name="Guarner F."/>
            <person name="Hansen T."/>
            <person name="Hildebrand F."/>
            <person name="Kaas R.S."/>
            <person name="Kennedy S."/>
            <person name="Kristiansen K."/>
            <person name="Kultima J.R."/>
            <person name="Leonard P."/>
            <person name="Levenez F."/>
            <person name="Lund O."/>
            <person name="Moumen B."/>
            <person name="Le Paslier D."/>
            <person name="Pons N."/>
            <person name="Pedersen O."/>
            <person name="Prifti E."/>
            <person name="Qin J."/>
            <person name="Raes J."/>
            <person name="Tap J."/>
            <person name="Tims S."/>
            <person name="Ussery D.W."/>
            <person name="Yamada T."/>
            <person name="MetaHit consortium"/>
            <person name="Renault P."/>
            <person name="Sicheritz-Ponten T."/>
            <person name="Bork P."/>
            <person name="Wang J."/>
            <person name="Brunak S."/>
            <person name="Ehrlich S.D."/>
        </authorList>
    </citation>
    <scope>NUCLEOTIDE SEQUENCE [LARGE SCALE GENOMIC DNA]</scope>
</reference>
<name>R7GVN7_9BACT</name>
<gene>
    <name evidence="1" type="ORF">BN741_01048</name>
</gene>
<dbReference type="EMBL" id="CBIT010000092">
    <property type="protein sequence ID" value="CDE31474.1"/>
    <property type="molecule type" value="Genomic_DNA"/>
</dbReference>
<organism evidence="1 2">
    <name type="scientific">Leyella stercorea CAG:629</name>
    <dbReference type="NCBI Taxonomy" id="1263103"/>
    <lineage>
        <taxon>Bacteria</taxon>
        <taxon>Pseudomonadati</taxon>
        <taxon>Bacteroidota</taxon>
        <taxon>Bacteroidia</taxon>
        <taxon>Bacteroidales</taxon>
        <taxon>Prevotellaceae</taxon>
        <taxon>Leyella</taxon>
    </lineage>
</organism>
<evidence type="ECO:0000313" key="1">
    <source>
        <dbReference type="EMBL" id="CDE31474.1"/>
    </source>
</evidence>
<dbReference type="AlphaFoldDB" id="R7GVN7"/>
<evidence type="ECO:0000313" key="2">
    <source>
        <dbReference type="Proteomes" id="UP000018072"/>
    </source>
</evidence>
<dbReference type="Proteomes" id="UP000018072">
    <property type="component" value="Unassembled WGS sequence"/>
</dbReference>
<comment type="caution">
    <text evidence="1">The sequence shown here is derived from an EMBL/GenBank/DDBJ whole genome shotgun (WGS) entry which is preliminary data.</text>
</comment>
<sequence>MHSIEKHLKVYCSLLNLYSINIVMIKKLLIFLFLLLSILSSQAKKVDVTQTRYDIEGVNTGTQGNFLVKVYIYTNKGEATTEQLKYAAVHGVLFRGFAGKGFANQKALARPEIEKQKNDFFNAFWGNGDYLQFASVINAVADRVKISNKEYKIGAIVSVSKESLRKTMESAGIIRGLNSGF</sequence>
<dbReference type="STRING" id="1263103.BN741_01048"/>
<proteinExistence type="predicted"/>
<protein>
    <submittedName>
        <fullName evidence="1">Uncharacterized protein</fullName>
    </submittedName>
</protein>